<protein>
    <recommendedName>
        <fullName evidence="6">CENP-V/GFA domain-containing protein</fullName>
    </recommendedName>
</protein>
<gene>
    <name evidence="7" type="ORF">QBC42DRAFT_257904</name>
</gene>
<dbReference type="Gene3D" id="3.90.1590.10">
    <property type="entry name" value="glutathione-dependent formaldehyde- activating enzyme (gfa)"/>
    <property type="match status" value="1"/>
</dbReference>
<sequence>MSESIPITAQCLCKSHTFTTRVPVSSLPLKAITCHCTSCRHLTGALSGSRATAWPGDRPPETRDLRAYQLSPRMILFFCPTCSSPLFVKDSSHSSSSSSSSTTTAQDDEQDKYWVPTGVLDQRGNDDDATATPKLKMDWGIQVFVGDTVDGGASNWFLGAEKEEGKRWLGAGGESERVSEAGEYWPAGLENLGGTARGLKEEKGHVRLKCHCGGVDLVIKAGEAQREFEQLSVGPGKEKEKVEGAPGNVLPWFVDPVTHKSLATLDGCDSCRIWSGVEVFNWTFYMLKHVGFGTVEGEGEEGAGEGFPTDTKELQAAIDRGSDKRFGTLAYYASSPDVQRYHCGRCSAAVFYALDRRPDMVDVAVGLLHSPDGARAETMLTWELGGPIGWRGDMAGTWREDLLNMVEKGSESWRVKRGYPQSWRRTAKND</sequence>
<evidence type="ECO:0000256" key="3">
    <source>
        <dbReference type="ARBA" id="ARBA00022833"/>
    </source>
</evidence>
<evidence type="ECO:0000259" key="6">
    <source>
        <dbReference type="PROSITE" id="PS51891"/>
    </source>
</evidence>
<dbReference type="PANTHER" id="PTHR33337:SF31">
    <property type="entry name" value="DUF636 DOMAIN PROTEIN (AFU_ORTHOLOGUE AFUA_2G12650)"/>
    <property type="match status" value="1"/>
</dbReference>
<keyword evidence="8" id="KW-1185">Reference proteome</keyword>
<reference evidence="7" key="2">
    <citation type="submission" date="2023-06" db="EMBL/GenBank/DDBJ databases">
        <authorList>
            <consortium name="Lawrence Berkeley National Laboratory"/>
            <person name="Mondo S.J."/>
            <person name="Hensen N."/>
            <person name="Bonometti L."/>
            <person name="Westerberg I."/>
            <person name="Brannstrom I.O."/>
            <person name="Guillou S."/>
            <person name="Cros-Aarteil S."/>
            <person name="Calhoun S."/>
            <person name="Haridas S."/>
            <person name="Kuo A."/>
            <person name="Pangilinan J."/>
            <person name="Riley R."/>
            <person name="Labutti K."/>
            <person name="Andreopoulos B."/>
            <person name="Lipzen A."/>
            <person name="Chen C."/>
            <person name="Yanf M."/>
            <person name="Daum C."/>
            <person name="Ng V."/>
            <person name="Clum A."/>
            <person name="Steindorff A."/>
            <person name="Ohm R."/>
            <person name="Martin F."/>
            <person name="Silar P."/>
            <person name="Natvig D."/>
            <person name="Lalanne C."/>
            <person name="Gautier V."/>
            <person name="Ament-Velasquez S.L."/>
            <person name="Kruys A."/>
            <person name="Hutchinson M.I."/>
            <person name="Powell A.J."/>
            <person name="Barry K."/>
            <person name="Miller A.N."/>
            <person name="Grigoriev I.V."/>
            <person name="Debuchy R."/>
            <person name="Gladieux P."/>
            <person name="Thoren M.H."/>
            <person name="Johannesson H."/>
        </authorList>
    </citation>
    <scope>NUCLEOTIDE SEQUENCE</scope>
    <source>
        <strain evidence="7">PSN324</strain>
    </source>
</reference>
<feature type="domain" description="CENP-V/GFA" evidence="6">
    <location>
        <begin position="7"/>
        <end position="114"/>
    </location>
</feature>
<feature type="region of interest" description="Disordered" evidence="5">
    <location>
        <begin position="90"/>
        <end position="132"/>
    </location>
</feature>
<keyword evidence="3" id="KW-0862">Zinc</keyword>
<evidence type="ECO:0000313" key="8">
    <source>
        <dbReference type="Proteomes" id="UP001321749"/>
    </source>
</evidence>
<proteinExistence type="inferred from homology"/>
<dbReference type="InterPro" id="IPR006913">
    <property type="entry name" value="CENP-V/GFA"/>
</dbReference>
<name>A0AAV9I6S8_9PEZI</name>
<comment type="similarity">
    <text evidence="1">Belongs to the Gfa family.</text>
</comment>
<dbReference type="EMBL" id="MU864928">
    <property type="protein sequence ID" value="KAK4467173.1"/>
    <property type="molecule type" value="Genomic_DNA"/>
</dbReference>
<comment type="caution">
    <text evidence="7">The sequence shown here is derived from an EMBL/GenBank/DDBJ whole genome shotgun (WGS) entry which is preliminary data.</text>
</comment>
<evidence type="ECO:0000256" key="1">
    <source>
        <dbReference type="ARBA" id="ARBA00005495"/>
    </source>
</evidence>
<evidence type="ECO:0000313" key="7">
    <source>
        <dbReference type="EMBL" id="KAK4467173.1"/>
    </source>
</evidence>
<evidence type="ECO:0000256" key="2">
    <source>
        <dbReference type="ARBA" id="ARBA00022723"/>
    </source>
</evidence>
<dbReference type="InterPro" id="IPR011057">
    <property type="entry name" value="Mss4-like_sf"/>
</dbReference>
<evidence type="ECO:0000256" key="4">
    <source>
        <dbReference type="ARBA" id="ARBA00023239"/>
    </source>
</evidence>
<dbReference type="PANTHER" id="PTHR33337">
    <property type="entry name" value="GFA DOMAIN-CONTAINING PROTEIN"/>
    <property type="match status" value="1"/>
</dbReference>
<keyword evidence="4" id="KW-0456">Lyase</keyword>
<dbReference type="PROSITE" id="PS51891">
    <property type="entry name" value="CENP_V_GFA"/>
    <property type="match status" value="1"/>
</dbReference>
<organism evidence="7 8">
    <name type="scientific">Cladorrhinum samala</name>
    <dbReference type="NCBI Taxonomy" id="585594"/>
    <lineage>
        <taxon>Eukaryota</taxon>
        <taxon>Fungi</taxon>
        <taxon>Dikarya</taxon>
        <taxon>Ascomycota</taxon>
        <taxon>Pezizomycotina</taxon>
        <taxon>Sordariomycetes</taxon>
        <taxon>Sordariomycetidae</taxon>
        <taxon>Sordariales</taxon>
        <taxon>Podosporaceae</taxon>
        <taxon>Cladorrhinum</taxon>
    </lineage>
</organism>
<feature type="compositionally biased region" description="Low complexity" evidence="5">
    <location>
        <begin position="93"/>
        <end position="104"/>
    </location>
</feature>
<dbReference type="AlphaFoldDB" id="A0AAV9I6S8"/>
<dbReference type="Pfam" id="PF04828">
    <property type="entry name" value="GFA"/>
    <property type="match status" value="1"/>
</dbReference>
<dbReference type="Proteomes" id="UP001321749">
    <property type="component" value="Unassembled WGS sequence"/>
</dbReference>
<dbReference type="SUPFAM" id="SSF51316">
    <property type="entry name" value="Mss4-like"/>
    <property type="match status" value="2"/>
</dbReference>
<accession>A0AAV9I6S8</accession>
<keyword evidence="2" id="KW-0479">Metal-binding</keyword>
<dbReference type="Gene3D" id="2.170.150.70">
    <property type="match status" value="1"/>
</dbReference>
<reference evidence="7" key="1">
    <citation type="journal article" date="2023" name="Mol. Phylogenet. Evol.">
        <title>Genome-scale phylogeny and comparative genomics of the fungal order Sordariales.</title>
        <authorList>
            <person name="Hensen N."/>
            <person name="Bonometti L."/>
            <person name="Westerberg I."/>
            <person name="Brannstrom I.O."/>
            <person name="Guillou S."/>
            <person name="Cros-Aarteil S."/>
            <person name="Calhoun S."/>
            <person name="Haridas S."/>
            <person name="Kuo A."/>
            <person name="Mondo S."/>
            <person name="Pangilinan J."/>
            <person name="Riley R."/>
            <person name="LaButti K."/>
            <person name="Andreopoulos B."/>
            <person name="Lipzen A."/>
            <person name="Chen C."/>
            <person name="Yan M."/>
            <person name="Daum C."/>
            <person name="Ng V."/>
            <person name="Clum A."/>
            <person name="Steindorff A."/>
            <person name="Ohm R.A."/>
            <person name="Martin F."/>
            <person name="Silar P."/>
            <person name="Natvig D.O."/>
            <person name="Lalanne C."/>
            <person name="Gautier V."/>
            <person name="Ament-Velasquez S.L."/>
            <person name="Kruys A."/>
            <person name="Hutchinson M.I."/>
            <person name="Powell A.J."/>
            <person name="Barry K."/>
            <person name="Miller A.N."/>
            <person name="Grigoriev I.V."/>
            <person name="Debuchy R."/>
            <person name="Gladieux P."/>
            <person name="Hiltunen Thoren M."/>
            <person name="Johannesson H."/>
        </authorList>
    </citation>
    <scope>NUCLEOTIDE SEQUENCE</scope>
    <source>
        <strain evidence="7">PSN324</strain>
    </source>
</reference>
<dbReference type="GO" id="GO:0016846">
    <property type="term" value="F:carbon-sulfur lyase activity"/>
    <property type="evidence" value="ECO:0007669"/>
    <property type="project" value="InterPro"/>
</dbReference>
<evidence type="ECO:0000256" key="5">
    <source>
        <dbReference type="SAM" id="MobiDB-lite"/>
    </source>
</evidence>
<dbReference type="GO" id="GO:0046872">
    <property type="term" value="F:metal ion binding"/>
    <property type="evidence" value="ECO:0007669"/>
    <property type="project" value="UniProtKB-KW"/>
</dbReference>